<keyword evidence="1" id="KW-0472">Membrane</keyword>
<evidence type="ECO:0000313" key="2">
    <source>
        <dbReference type="EMBL" id="SDP32975.1"/>
    </source>
</evidence>
<feature type="transmembrane region" description="Helical" evidence="1">
    <location>
        <begin position="280"/>
        <end position="299"/>
    </location>
</feature>
<name>A0A1H0RUA9_9ACTN</name>
<reference evidence="2 3" key="1">
    <citation type="submission" date="2016-10" db="EMBL/GenBank/DDBJ databases">
        <authorList>
            <person name="de Groot N.N."/>
        </authorList>
    </citation>
    <scope>NUCLEOTIDE SEQUENCE [LARGE SCALE GENOMIC DNA]</scope>
    <source>
        <strain evidence="2 3">CGMCC 4.2022</strain>
    </source>
</reference>
<organism evidence="2 3">
    <name type="scientific">Actinacidiphila guanduensis</name>
    <dbReference type="NCBI Taxonomy" id="310781"/>
    <lineage>
        <taxon>Bacteria</taxon>
        <taxon>Bacillati</taxon>
        <taxon>Actinomycetota</taxon>
        <taxon>Actinomycetes</taxon>
        <taxon>Kitasatosporales</taxon>
        <taxon>Streptomycetaceae</taxon>
        <taxon>Actinacidiphila</taxon>
    </lineage>
</organism>
<proteinExistence type="predicted"/>
<evidence type="ECO:0000313" key="3">
    <source>
        <dbReference type="Proteomes" id="UP000199341"/>
    </source>
</evidence>
<keyword evidence="1" id="KW-0812">Transmembrane</keyword>
<dbReference type="Proteomes" id="UP000199341">
    <property type="component" value="Unassembled WGS sequence"/>
</dbReference>
<dbReference type="AlphaFoldDB" id="A0A1H0RUA9"/>
<dbReference type="RefSeq" id="WP_093788280.1">
    <property type="nucleotide sequence ID" value="NZ_FNIE01000024.1"/>
</dbReference>
<dbReference type="STRING" id="310781.SAMN05216259_1248"/>
<feature type="transmembrane region" description="Helical" evidence="1">
    <location>
        <begin position="178"/>
        <end position="198"/>
    </location>
</feature>
<gene>
    <name evidence="2" type="ORF">SAMN05216259_1248</name>
</gene>
<evidence type="ECO:0000256" key="1">
    <source>
        <dbReference type="SAM" id="Phobius"/>
    </source>
</evidence>
<dbReference type="OrthoDB" id="4333168at2"/>
<protein>
    <submittedName>
        <fullName evidence="2">Uncharacterized protein</fullName>
    </submittedName>
</protein>
<accession>A0A1H0RUA9</accession>
<sequence>MSTTARELRRRQWLLVALCVLATLALFGSYTGVHAGAVPLATSTSAGVLDVDTAKAALLQAQRRVVNDVAADRAGTGDFYQQISTADQSLAAAAAEDVTGADGRETLRTLFGLITTYTGWVAEADKVRADSLEHAGYVYYATEMLGGKDARTSDTSVMGRLNALRAQQVRTADRQASFGWMLWTGWTLAALLCVLLVAALAEAHRFTRARFRTRWNRQLAAAGLLLVAGAAVLVVFTWQTHTGLFHVRTLLHGDHAGPGIGDTAAEIARRTRGTGLRATAGYGILGGGAVLVSLVMWGLQPRINEYRPRAPR</sequence>
<keyword evidence="1" id="KW-1133">Transmembrane helix</keyword>
<dbReference type="EMBL" id="FNIE01000024">
    <property type="protein sequence ID" value="SDP32975.1"/>
    <property type="molecule type" value="Genomic_DNA"/>
</dbReference>
<feature type="transmembrane region" description="Helical" evidence="1">
    <location>
        <begin position="219"/>
        <end position="238"/>
    </location>
</feature>
<keyword evidence="3" id="KW-1185">Reference proteome</keyword>